<keyword evidence="11 12" id="KW-0998">Cell outer membrane</keyword>
<proteinExistence type="inferred from homology"/>
<evidence type="ECO:0000256" key="14">
    <source>
        <dbReference type="SAM" id="SignalP"/>
    </source>
</evidence>
<evidence type="ECO:0000313" key="17">
    <source>
        <dbReference type="EMBL" id="SFV35331.1"/>
    </source>
</evidence>
<evidence type="ECO:0000256" key="7">
    <source>
        <dbReference type="ARBA" id="ARBA00023004"/>
    </source>
</evidence>
<dbReference type="OrthoDB" id="9761152at2"/>
<evidence type="ECO:0000256" key="9">
    <source>
        <dbReference type="ARBA" id="ARBA00023077"/>
    </source>
</evidence>
<keyword evidence="9 13" id="KW-0798">TonB box</keyword>
<accession>A0A1I7NKW9</accession>
<feature type="chain" id="PRO_5011705835" evidence="14">
    <location>
        <begin position="19"/>
        <end position="793"/>
    </location>
</feature>
<dbReference type="Proteomes" id="UP000199537">
    <property type="component" value="Unassembled WGS sequence"/>
</dbReference>
<evidence type="ECO:0000256" key="1">
    <source>
        <dbReference type="ARBA" id="ARBA00004571"/>
    </source>
</evidence>
<evidence type="ECO:0000256" key="8">
    <source>
        <dbReference type="ARBA" id="ARBA00023065"/>
    </source>
</evidence>
<dbReference type="Pfam" id="PF00593">
    <property type="entry name" value="TonB_dep_Rec_b-barrel"/>
    <property type="match status" value="1"/>
</dbReference>
<comment type="subcellular location">
    <subcellularLocation>
        <location evidence="1 12">Cell outer membrane</location>
        <topology evidence="1 12">Multi-pass membrane protein</topology>
    </subcellularLocation>
</comment>
<keyword evidence="3 12" id="KW-1134">Transmembrane beta strand</keyword>
<keyword evidence="18" id="KW-1185">Reference proteome</keyword>
<evidence type="ECO:0000256" key="13">
    <source>
        <dbReference type="RuleBase" id="RU003357"/>
    </source>
</evidence>
<dbReference type="InterPro" id="IPR008969">
    <property type="entry name" value="CarboxyPept-like_regulatory"/>
</dbReference>
<dbReference type="InterPro" id="IPR036942">
    <property type="entry name" value="Beta-barrel_TonB_sf"/>
</dbReference>
<dbReference type="Gene3D" id="2.60.40.1120">
    <property type="entry name" value="Carboxypeptidase-like, regulatory domain"/>
    <property type="match status" value="1"/>
</dbReference>
<dbReference type="RefSeq" id="WP_092460487.1">
    <property type="nucleotide sequence ID" value="NZ_FPCJ01000001.1"/>
</dbReference>
<dbReference type="Gene3D" id="2.170.130.10">
    <property type="entry name" value="TonB-dependent receptor, plug domain"/>
    <property type="match status" value="1"/>
</dbReference>
<evidence type="ECO:0000256" key="5">
    <source>
        <dbReference type="ARBA" id="ARBA00022692"/>
    </source>
</evidence>
<feature type="signal peptide" evidence="14">
    <location>
        <begin position="1"/>
        <end position="18"/>
    </location>
</feature>
<reference evidence="18" key="1">
    <citation type="submission" date="2016-10" db="EMBL/GenBank/DDBJ databases">
        <authorList>
            <person name="Varghese N."/>
            <person name="Submissions S."/>
        </authorList>
    </citation>
    <scope>NUCLEOTIDE SEQUENCE [LARGE SCALE GENOMIC DNA]</scope>
    <source>
        <strain evidence="18">DSM 14807</strain>
    </source>
</reference>
<evidence type="ECO:0000256" key="11">
    <source>
        <dbReference type="ARBA" id="ARBA00023237"/>
    </source>
</evidence>
<dbReference type="GO" id="GO:0009279">
    <property type="term" value="C:cell outer membrane"/>
    <property type="evidence" value="ECO:0007669"/>
    <property type="project" value="UniProtKB-SubCell"/>
</dbReference>
<dbReference type="PANTHER" id="PTHR32552">
    <property type="entry name" value="FERRICHROME IRON RECEPTOR-RELATED"/>
    <property type="match status" value="1"/>
</dbReference>
<organism evidence="17 18">
    <name type="scientific">Thermoflavifilum thermophilum</name>
    <dbReference type="NCBI Taxonomy" id="1393122"/>
    <lineage>
        <taxon>Bacteria</taxon>
        <taxon>Pseudomonadati</taxon>
        <taxon>Bacteroidota</taxon>
        <taxon>Chitinophagia</taxon>
        <taxon>Chitinophagales</taxon>
        <taxon>Chitinophagaceae</taxon>
        <taxon>Thermoflavifilum</taxon>
    </lineage>
</organism>
<dbReference type="GO" id="GO:0015344">
    <property type="term" value="F:siderophore uptake transmembrane transporter activity"/>
    <property type="evidence" value="ECO:0007669"/>
    <property type="project" value="TreeGrafter"/>
</dbReference>
<dbReference type="PANTHER" id="PTHR32552:SF68">
    <property type="entry name" value="FERRICHROME OUTER MEMBRANE TRANSPORTER_PHAGE RECEPTOR"/>
    <property type="match status" value="1"/>
</dbReference>
<dbReference type="PROSITE" id="PS52016">
    <property type="entry name" value="TONB_DEPENDENT_REC_3"/>
    <property type="match status" value="1"/>
</dbReference>
<gene>
    <name evidence="17" type="ORF">SAMN05660895_2207</name>
</gene>
<dbReference type="InterPro" id="IPR012910">
    <property type="entry name" value="Plug_dom"/>
</dbReference>
<keyword evidence="10 12" id="KW-0472">Membrane</keyword>
<evidence type="ECO:0000256" key="6">
    <source>
        <dbReference type="ARBA" id="ARBA00022729"/>
    </source>
</evidence>
<keyword evidence="5 12" id="KW-0812">Transmembrane</keyword>
<keyword evidence="8" id="KW-0406">Ion transport</keyword>
<dbReference type="Pfam" id="PF13620">
    <property type="entry name" value="CarboxypepD_reg"/>
    <property type="match status" value="1"/>
</dbReference>
<feature type="domain" description="TonB-dependent receptor-like beta-barrel" evidence="15">
    <location>
        <begin position="310"/>
        <end position="751"/>
    </location>
</feature>
<dbReference type="STRING" id="1393122.SAMN05660895_2207"/>
<dbReference type="InterPro" id="IPR037066">
    <property type="entry name" value="Plug_dom_sf"/>
</dbReference>
<dbReference type="InterPro" id="IPR000531">
    <property type="entry name" value="Beta-barrel_TonB"/>
</dbReference>
<evidence type="ECO:0000256" key="4">
    <source>
        <dbReference type="ARBA" id="ARBA00022496"/>
    </source>
</evidence>
<name>A0A1I7NKW9_9BACT</name>
<dbReference type="Gene3D" id="2.40.170.20">
    <property type="entry name" value="TonB-dependent receptor, beta-barrel domain"/>
    <property type="match status" value="1"/>
</dbReference>
<keyword evidence="4" id="KW-0410">Iron transport</keyword>
<dbReference type="EMBL" id="FPCJ01000001">
    <property type="protein sequence ID" value="SFV35331.1"/>
    <property type="molecule type" value="Genomic_DNA"/>
</dbReference>
<evidence type="ECO:0000313" key="18">
    <source>
        <dbReference type="Proteomes" id="UP000199537"/>
    </source>
</evidence>
<evidence type="ECO:0000256" key="12">
    <source>
        <dbReference type="PROSITE-ProRule" id="PRU01360"/>
    </source>
</evidence>
<evidence type="ECO:0000259" key="16">
    <source>
        <dbReference type="Pfam" id="PF07715"/>
    </source>
</evidence>
<dbReference type="SUPFAM" id="SSF49464">
    <property type="entry name" value="Carboxypeptidase regulatory domain-like"/>
    <property type="match status" value="1"/>
</dbReference>
<evidence type="ECO:0000256" key="3">
    <source>
        <dbReference type="ARBA" id="ARBA00022452"/>
    </source>
</evidence>
<dbReference type="SUPFAM" id="SSF56935">
    <property type="entry name" value="Porins"/>
    <property type="match status" value="1"/>
</dbReference>
<evidence type="ECO:0000259" key="15">
    <source>
        <dbReference type="Pfam" id="PF00593"/>
    </source>
</evidence>
<keyword evidence="2 12" id="KW-0813">Transport</keyword>
<dbReference type="Pfam" id="PF07715">
    <property type="entry name" value="Plug"/>
    <property type="match status" value="1"/>
</dbReference>
<keyword evidence="7" id="KW-0408">Iron</keyword>
<evidence type="ECO:0000256" key="10">
    <source>
        <dbReference type="ARBA" id="ARBA00023136"/>
    </source>
</evidence>
<feature type="domain" description="TonB-dependent receptor plug" evidence="16">
    <location>
        <begin position="119"/>
        <end position="226"/>
    </location>
</feature>
<comment type="similarity">
    <text evidence="12 13">Belongs to the TonB-dependent receptor family.</text>
</comment>
<dbReference type="AlphaFoldDB" id="A0A1I7NKW9"/>
<evidence type="ECO:0000256" key="2">
    <source>
        <dbReference type="ARBA" id="ARBA00022448"/>
    </source>
</evidence>
<sequence length="793" mass="89804">MKQICSLLFLLLATQAYAQISLSGEISDTAQHPVPGATIRLLQAGRHQAIKGTLSHADGRFQIDALPPGDYTLIVTSVGYDTYRQALKLRESTQLHIQLHPANLLITPLEVVATRAASNAPFTKDNIPGKTLNQYNLGEDMPYLLSLQPSVTTTSDAGTGIGYTGIHIRGTDASRINVTINGIPVNDAEDQGVYWVDIPDLASSASSIQIQRGVGSSTNGAGAFGATLNISTHEYHPDPYASWESSAGSFNTWKNTVKVGSGLLNHHFTVDARLSKISSDGYIDRAFADLKSFYLSGAYYADKTSILFNIISGKERTYQAWNGVPQDSLATHRTYNGLGLMPDGNYYSNQTDNYQQDYYQLFFNHAINHQLNYSLALFLTNGKGYYEEYKMNQAYADYGLPNPVIGTDTLQTTDLIRDLWLDNHFYGFIFSVNHSGRLNWTLGGGADQYDGKHFGNVQWAQYAIPKDYQYYYNVAHKKDANVFWKADRSITDKLSAYLDVQYRYVQYDINGFDDNPTLIQHNTYHFVNPKLGINWQLNPHSRFYLSYTVAHKEPNRDDYEANQAETPRPEVLYDWEAGYEGQQAKFQWHAGLYYMNYHDQLVLTGKINDVGAYTRTNVPSSYRAGIELAGRYAFTHWLHFQANVTYSQNKIRHFTEYIDDYDQGNQKAIDHGTTDIAFSPDWIGAVVLQIRPVNNLEIDWTAKYTGLQYLDNTSNPNRALSPFTVHNLIFNYQLHPAWIQDIQLKFMIENLFNKKYENNGYTYSYIENGTLHTENYYFPQAGIHVLGGIQVNF</sequence>
<dbReference type="InterPro" id="IPR039426">
    <property type="entry name" value="TonB-dep_rcpt-like"/>
</dbReference>
<keyword evidence="6 14" id="KW-0732">Signal</keyword>
<protein>
    <submittedName>
        <fullName evidence="17">Iron complex outermembrane recepter protein</fullName>
    </submittedName>
</protein>